<sequence>MKFVGLVNYFQSVLAASDSDESAASFVALRDEYPCYAEAVALEMCVNATEPTDAELAICEECLDDADDQLENAESCADVQASNYCEDVTECVTDHCFEECIDEFAEFGSCIADVFQCDACDKADFAIA</sequence>
<reference evidence="1" key="1">
    <citation type="submission" date="2021-01" db="EMBL/GenBank/DDBJ databases">
        <authorList>
            <person name="Corre E."/>
            <person name="Pelletier E."/>
            <person name="Niang G."/>
            <person name="Scheremetjew M."/>
            <person name="Finn R."/>
            <person name="Kale V."/>
            <person name="Holt S."/>
            <person name="Cochrane G."/>
            <person name="Meng A."/>
            <person name="Brown T."/>
            <person name="Cohen L."/>
        </authorList>
    </citation>
    <scope>NUCLEOTIDE SEQUENCE</scope>
    <source>
        <strain evidence="1">CCMP1243</strain>
    </source>
</reference>
<dbReference type="AlphaFoldDB" id="A0A7S2WUC4"/>
<dbReference type="EMBL" id="HBHJ01028873">
    <property type="protein sequence ID" value="CAD9708110.1"/>
    <property type="molecule type" value="Transcribed_RNA"/>
</dbReference>
<protein>
    <submittedName>
        <fullName evidence="1">Uncharacterized protein</fullName>
    </submittedName>
</protein>
<accession>A0A7S2WUC4</accession>
<organism evidence="1">
    <name type="scientific">Rhizochromulina marina</name>
    <dbReference type="NCBI Taxonomy" id="1034831"/>
    <lineage>
        <taxon>Eukaryota</taxon>
        <taxon>Sar</taxon>
        <taxon>Stramenopiles</taxon>
        <taxon>Ochrophyta</taxon>
        <taxon>Dictyochophyceae</taxon>
        <taxon>Rhizochromulinales</taxon>
        <taxon>Rhizochromulina</taxon>
    </lineage>
</organism>
<evidence type="ECO:0000313" key="1">
    <source>
        <dbReference type="EMBL" id="CAD9708110.1"/>
    </source>
</evidence>
<gene>
    <name evidence="1" type="ORF">RMAR1173_LOCUS19101</name>
</gene>
<name>A0A7S2WUC4_9STRA</name>
<proteinExistence type="predicted"/>